<feature type="region of interest" description="Disordered" evidence="1">
    <location>
        <begin position="377"/>
        <end position="399"/>
    </location>
</feature>
<organism evidence="2 3">
    <name type="scientific">Cladophialophora carrionii</name>
    <dbReference type="NCBI Taxonomy" id="86049"/>
    <lineage>
        <taxon>Eukaryota</taxon>
        <taxon>Fungi</taxon>
        <taxon>Dikarya</taxon>
        <taxon>Ascomycota</taxon>
        <taxon>Pezizomycotina</taxon>
        <taxon>Eurotiomycetes</taxon>
        <taxon>Chaetothyriomycetidae</taxon>
        <taxon>Chaetothyriales</taxon>
        <taxon>Herpotrichiellaceae</taxon>
        <taxon>Cladophialophora</taxon>
    </lineage>
</organism>
<dbReference type="eggNOG" id="ENOG502S6QE">
    <property type="taxonomic scope" value="Eukaryota"/>
</dbReference>
<feature type="region of interest" description="Disordered" evidence="1">
    <location>
        <begin position="412"/>
        <end position="459"/>
    </location>
</feature>
<reference evidence="3" key="1">
    <citation type="submission" date="2015-07" db="EMBL/GenBank/DDBJ databases">
        <authorList>
            <person name="Teixeira M.M."/>
            <person name="Souza R.C."/>
            <person name="Almeida L.G."/>
            <person name="Vicente V.A."/>
            <person name="de Hoog S."/>
            <person name="Bocca A.L."/>
            <person name="de Almeida S.R."/>
            <person name="Vasconcelos A.T."/>
            <person name="Felipe M.S."/>
        </authorList>
    </citation>
    <scope>NUCLEOTIDE SEQUENCE [LARGE SCALE GENOMIC DNA]</scope>
    <source>
        <strain evidence="3">KSF</strain>
    </source>
</reference>
<keyword evidence="3" id="KW-1185">Reference proteome</keyword>
<feature type="compositionally biased region" description="Basic and acidic residues" evidence="1">
    <location>
        <begin position="324"/>
        <end position="333"/>
    </location>
</feature>
<dbReference type="OrthoDB" id="2351940at2759"/>
<sequence>MVRPQLPPLTHESCNVARPEILKTNCGQSDQSDRPAWSDISARLQNLRNLLSSERHLGAEQQRAFEALDREMGDQMAEVGAVDHEPGHQAVGDRSAIRERRRRDLEAHLQEQDAPAVSGSLPQTSSPSSLMRSRRRAFRPSERLQRYQRERLAQSGRGTASESRVSPPHLSPSWQEQSISDRGDRPRAKRRKLDDGTYEEEPRTFSYGDKGQVVPGELKLDIISCDGGEYSDPHTPINSYPQNVLQDDTTVYCTKSNRCNLLLKHIGGMPFTLTKIVVKAPRSGYDAPIQEGLVFIAMEDDALLERTSQYDMRWSAPHYRHERRRGDRYRPSHDYMNSARSPLRSIDRSRYLSSPTYPEDDPFLETHLVPGFQVTVADPSDEDEAADGPPSPRPWHDDEYSLRSYVDRYRPVYLGDEGNNGRPWTNSSDSEGSERDIPRETRGPSERERFHRQQRDLENTLAHRNRMLDLMRAQQIRESDEFFGRHDRDHDQELSYLRRPAFGRTGSRAAAIAIGALDPVRSPDDQSNTTTPFETPASKTIPNRAESSSSAKGDVIVPHARFFISRSKSSTAIKFDPPVSGRYILVKLWAQCPNANIDIQAILAHGYGGPRFFPALEMR</sequence>
<protein>
    <submittedName>
        <fullName evidence="2">Uncharacterized protein</fullName>
    </submittedName>
</protein>
<feature type="compositionally biased region" description="Basic and acidic residues" evidence="1">
    <location>
        <begin position="139"/>
        <end position="152"/>
    </location>
</feature>
<feature type="compositionally biased region" description="Low complexity" evidence="1">
    <location>
        <begin position="118"/>
        <end position="131"/>
    </location>
</feature>
<name>A0A1C1D2K3_9EURO</name>
<dbReference type="EMBL" id="LGRB01000003">
    <property type="protein sequence ID" value="OCT54961.1"/>
    <property type="molecule type" value="Genomic_DNA"/>
</dbReference>
<evidence type="ECO:0000313" key="3">
    <source>
        <dbReference type="Proteomes" id="UP000094526"/>
    </source>
</evidence>
<feature type="compositionally biased region" description="Polar residues" evidence="1">
    <location>
        <begin position="525"/>
        <end position="550"/>
    </location>
</feature>
<feature type="region of interest" description="Disordered" evidence="1">
    <location>
        <begin position="519"/>
        <end position="550"/>
    </location>
</feature>
<proteinExistence type="predicted"/>
<evidence type="ECO:0000256" key="1">
    <source>
        <dbReference type="SAM" id="MobiDB-lite"/>
    </source>
</evidence>
<feature type="region of interest" description="Disordered" evidence="1">
    <location>
        <begin position="321"/>
        <end position="340"/>
    </location>
</feature>
<dbReference type="VEuPathDB" id="FungiDB:G647_05053"/>
<feature type="region of interest" description="Disordered" evidence="1">
    <location>
        <begin position="108"/>
        <end position="210"/>
    </location>
</feature>
<dbReference type="STRING" id="86049.A0A1C1D2K3"/>
<feature type="compositionally biased region" description="Basic and acidic residues" evidence="1">
    <location>
        <begin position="432"/>
        <end position="458"/>
    </location>
</feature>
<evidence type="ECO:0000313" key="2">
    <source>
        <dbReference type="EMBL" id="OCT54961.1"/>
    </source>
</evidence>
<comment type="caution">
    <text evidence="2">The sequence shown here is derived from an EMBL/GenBank/DDBJ whole genome shotgun (WGS) entry which is preliminary data.</text>
</comment>
<dbReference type="Proteomes" id="UP000094526">
    <property type="component" value="Unassembled WGS sequence"/>
</dbReference>
<dbReference type="VEuPathDB" id="FungiDB:CLCR_02832"/>
<gene>
    <name evidence="2" type="ORF">CLCR_02832</name>
</gene>
<accession>A0A1C1D2K3</accession>
<feature type="compositionally biased region" description="Basic and acidic residues" evidence="1">
    <location>
        <begin position="179"/>
        <end position="203"/>
    </location>
</feature>
<dbReference type="AlphaFoldDB" id="A0A1C1D2K3"/>